<protein>
    <submittedName>
        <fullName evidence="1">Uncharacterized protein</fullName>
    </submittedName>
</protein>
<gene>
    <name evidence="1" type="ORF">Taro_020241</name>
</gene>
<evidence type="ECO:0000313" key="1">
    <source>
        <dbReference type="EMBL" id="MQL87694.1"/>
    </source>
</evidence>
<reference evidence="1" key="1">
    <citation type="submission" date="2017-07" db="EMBL/GenBank/DDBJ databases">
        <title>Taro Niue Genome Assembly and Annotation.</title>
        <authorList>
            <person name="Atibalentja N."/>
            <person name="Keating K."/>
            <person name="Fields C.J."/>
        </authorList>
    </citation>
    <scope>NUCLEOTIDE SEQUENCE</scope>
    <source>
        <strain evidence="1">Niue_2</strain>
        <tissue evidence="1">Leaf</tissue>
    </source>
</reference>
<proteinExistence type="predicted"/>
<name>A0A843V1S8_COLES</name>
<evidence type="ECO:0000313" key="2">
    <source>
        <dbReference type="Proteomes" id="UP000652761"/>
    </source>
</evidence>
<feature type="non-terminal residue" evidence="1">
    <location>
        <position position="1"/>
    </location>
</feature>
<comment type="caution">
    <text evidence="1">The sequence shown here is derived from an EMBL/GenBank/DDBJ whole genome shotgun (WGS) entry which is preliminary data.</text>
</comment>
<dbReference type="EMBL" id="NMUH01000998">
    <property type="protein sequence ID" value="MQL87694.1"/>
    <property type="molecule type" value="Genomic_DNA"/>
</dbReference>
<organism evidence="1 2">
    <name type="scientific">Colocasia esculenta</name>
    <name type="common">Wild taro</name>
    <name type="synonym">Arum esculentum</name>
    <dbReference type="NCBI Taxonomy" id="4460"/>
    <lineage>
        <taxon>Eukaryota</taxon>
        <taxon>Viridiplantae</taxon>
        <taxon>Streptophyta</taxon>
        <taxon>Embryophyta</taxon>
        <taxon>Tracheophyta</taxon>
        <taxon>Spermatophyta</taxon>
        <taxon>Magnoliopsida</taxon>
        <taxon>Liliopsida</taxon>
        <taxon>Araceae</taxon>
        <taxon>Aroideae</taxon>
        <taxon>Colocasieae</taxon>
        <taxon>Colocasia</taxon>
    </lineage>
</organism>
<keyword evidence="2" id="KW-1185">Reference proteome</keyword>
<accession>A0A843V1S8</accession>
<sequence>MFLAHFWTVSVDRCPAPVDRRNSGPSRSPTGSTSDWILWVPSISNTFYIDLKGNPRPFTPSPSFKRSLLPYFNPNTPLSRIALSTPSFCSYFLFLLSSFFSLDHLHSVPSITMAPRRKLSASRQRHTSLEFFNNMGMIVDEELYTTVKGTSFQITSNLLNRAL</sequence>
<dbReference type="Proteomes" id="UP000652761">
    <property type="component" value="Unassembled WGS sequence"/>
</dbReference>
<dbReference type="AlphaFoldDB" id="A0A843V1S8"/>